<evidence type="ECO:0000259" key="14">
    <source>
        <dbReference type="Pfam" id="PF11597"/>
    </source>
</evidence>
<dbReference type="InterPro" id="IPR009401">
    <property type="entry name" value="Med13_C"/>
</dbReference>
<dbReference type="InterPro" id="IPR051139">
    <property type="entry name" value="Mediator_complx_sub13"/>
</dbReference>
<dbReference type="GO" id="GO:0003713">
    <property type="term" value="F:transcription coactivator activity"/>
    <property type="evidence" value="ECO:0007669"/>
    <property type="project" value="TreeGrafter"/>
</dbReference>
<feature type="compositionally biased region" description="Polar residues" evidence="12">
    <location>
        <begin position="1292"/>
        <end position="1312"/>
    </location>
</feature>
<keyword evidence="5 11" id="KW-0805">Transcription regulation</keyword>
<dbReference type="InterPro" id="IPR021643">
    <property type="entry name" value="Mediator_Med13_N"/>
</dbReference>
<evidence type="ECO:0000256" key="3">
    <source>
        <dbReference type="ARBA" id="ARBA00019618"/>
    </source>
</evidence>
<evidence type="ECO:0000256" key="12">
    <source>
        <dbReference type="SAM" id="MobiDB-lite"/>
    </source>
</evidence>
<dbReference type="Pfam" id="PF18296">
    <property type="entry name" value="MID_MedPIWI"/>
    <property type="match status" value="1"/>
</dbReference>
<dbReference type="VEuPathDB" id="FungiDB:AAP_05716"/>
<comment type="similarity">
    <text evidence="2 11">Belongs to the Mediator complex subunit 13 family.</text>
</comment>
<feature type="domain" description="Mediator complex subunit Med13 C-terminal" evidence="13">
    <location>
        <begin position="1109"/>
        <end position="1416"/>
    </location>
</feature>
<protein>
    <recommendedName>
        <fullName evidence="3 11">Mediator of RNA polymerase II transcription subunit 13</fullName>
    </recommendedName>
    <alternativeName>
        <fullName evidence="10 11">Mediator complex subunit 13</fullName>
    </alternativeName>
</protein>
<evidence type="ECO:0000256" key="10">
    <source>
        <dbReference type="ARBA" id="ARBA00032008"/>
    </source>
</evidence>
<dbReference type="PANTHER" id="PTHR48249:SF3">
    <property type="entry name" value="MEDIATOR OF RNA POLYMERASE II TRANSCRIPTION SUBUNIT 13"/>
    <property type="match status" value="1"/>
</dbReference>
<feature type="region of interest" description="Disordered" evidence="12">
    <location>
        <begin position="715"/>
        <end position="747"/>
    </location>
</feature>
<evidence type="ECO:0000256" key="11">
    <source>
        <dbReference type="RuleBase" id="RU364134"/>
    </source>
</evidence>
<dbReference type="Pfam" id="PF11597">
    <property type="entry name" value="Med13_N"/>
    <property type="match status" value="1"/>
</dbReference>
<evidence type="ECO:0000256" key="7">
    <source>
        <dbReference type="ARBA" id="ARBA00023163"/>
    </source>
</evidence>
<evidence type="ECO:0000256" key="8">
    <source>
        <dbReference type="ARBA" id="ARBA00023242"/>
    </source>
</evidence>
<feature type="region of interest" description="Disordered" evidence="12">
    <location>
        <begin position="636"/>
        <end position="662"/>
    </location>
</feature>
<accession>A0A167VCD8</accession>
<feature type="region of interest" description="Disordered" evidence="12">
    <location>
        <begin position="588"/>
        <end position="615"/>
    </location>
</feature>
<evidence type="ECO:0000259" key="13">
    <source>
        <dbReference type="Pfam" id="PF06333"/>
    </source>
</evidence>
<feature type="compositionally biased region" description="Polar residues" evidence="12">
    <location>
        <begin position="597"/>
        <end position="615"/>
    </location>
</feature>
<feature type="compositionally biased region" description="Polar residues" evidence="12">
    <location>
        <begin position="727"/>
        <end position="737"/>
    </location>
</feature>
<name>A0A167VCD8_9EURO</name>
<evidence type="ECO:0000256" key="2">
    <source>
        <dbReference type="ARBA" id="ARBA00009354"/>
    </source>
</evidence>
<proteinExistence type="inferred from homology"/>
<keyword evidence="17" id="KW-1185">Reference proteome</keyword>
<comment type="subunit">
    <text evidence="11">Component of the SRB8-11 complex, which itself associates with the Mediator complex.</text>
</comment>
<evidence type="ECO:0000256" key="1">
    <source>
        <dbReference type="ARBA" id="ARBA00004123"/>
    </source>
</evidence>
<evidence type="ECO:0000256" key="9">
    <source>
        <dbReference type="ARBA" id="ARBA00025661"/>
    </source>
</evidence>
<evidence type="ECO:0000256" key="4">
    <source>
        <dbReference type="ARBA" id="ARBA00022491"/>
    </source>
</evidence>
<dbReference type="PANTHER" id="PTHR48249">
    <property type="entry name" value="MEDIATOR OF RNA POLYMERASE II TRANSCRIPTION SUBUNIT 13"/>
    <property type="match status" value="1"/>
</dbReference>
<keyword evidence="4 11" id="KW-0678">Repressor</keyword>
<comment type="caution">
    <text evidence="16">The sequence shown here is derived from an EMBL/GenBank/DDBJ whole genome shotgun (WGS) entry which is preliminary data.</text>
</comment>
<gene>
    <name evidence="16" type="ORF">AAP_05716</name>
</gene>
<dbReference type="InterPro" id="IPR041285">
    <property type="entry name" value="MID_MedPIWI"/>
</dbReference>
<comment type="function">
    <text evidence="9 11">Component of the SRB8-11 complex. The SRB8-11 complex is a regulatory module of the Mediator complex which is itself involved in regulation of basal and activated RNA polymerase II-dependent transcription. The SRB8-11 complex may be involved in the transcriptional repression of a subset of genes regulated by Mediator. It may inhibit the association of the Mediator complex with RNA polymerase II to form the holoenzyme complex.</text>
</comment>
<dbReference type="GO" id="GO:0016592">
    <property type="term" value="C:mediator complex"/>
    <property type="evidence" value="ECO:0007669"/>
    <property type="project" value="InterPro"/>
</dbReference>
<reference evidence="16 17" key="1">
    <citation type="journal article" date="2016" name="Genome Biol. Evol.">
        <title>Divergent and convergent evolution of fungal pathogenicity.</title>
        <authorList>
            <person name="Shang Y."/>
            <person name="Xiao G."/>
            <person name="Zheng P."/>
            <person name="Cen K."/>
            <person name="Zhan S."/>
            <person name="Wang C."/>
        </authorList>
    </citation>
    <scope>NUCLEOTIDE SEQUENCE [LARGE SCALE GENOMIC DNA]</scope>
    <source>
        <strain evidence="16 17">ARSEF 7405</strain>
    </source>
</reference>
<feature type="compositionally biased region" description="Low complexity" evidence="12">
    <location>
        <begin position="1266"/>
        <end position="1284"/>
    </location>
</feature>
<dbReference type="Pfam" id="PF06333">
    <property type="entry name" value="Med13_C"/>
    <property type="match status" value="1"/>
</dbReference>
<feature type="region of interest" description="Disordered" evidence="12">
    <location>
        <begin position="1252"/>
        <end position="1313"/>
    </location>
</feature>
<dbReference type="Proteomes" id="UP000242877">
    <property type="component" value="Unassembled WGS sequence"/>
</dbReference>
<organism evidence="16 17">
    <name type="scientific">Ascosphaera apis ARSEF 7405</name>
    <dbReference type="NCBI Taxonomy" id="392613"/>
    <lineage>
        <taxon>Eukaryota</taxon>
        <taxon>Fungi</taxon>
        <taxon>Dikarya</taxon>
        <taxon>Ascomycota</taxon>
        <taxon>Pezizomycotina</taxon>
        <taxon>Eurotiomycetes</taxon>
        <taxon>Eurotiomycetidae</taxon>
        <taxon>Onygenales</taxon>
        <taxon>Ascosphaeraceae</taxon>
        <taxon>Ascosphaera</taxon>
    </lineage>
</organism>
<evidence type="ECO:0000259" key="15">
    <source>
        <dbReference type="Pfam" id="PF18296"/>
    </source>
</evidence>
<evidence type="ECO:0000313" key="16">
    <source>
        <dbReference type="EMBL" id="KZZ87335.1"/>
    </source>
</evidence>
<dbReference type="OrthoDB" id="103819at2759"/>
<feature type="domain" description="Mediator complex subunit Med13 N-terminal" evidence="14">
    <location>
        <begin position="6"/>
        <end position="348"/>
    </location>
</feature>
<evidence type="ECO:0000256" key="6">
    <source>
        <dbReference type="ARBA" id="ARBA00023159"/>
    </source>
</evidence>
<keyword evidence="6 11" id="KW-0010">Activator</keyword>
<keyword evidence="8 11" id="KW-0539">Nucleus</keyword>
<evidence type="ECO:0000256" key="5">
    <source>
        <dbReference type="ARBA" id="ARBA00023015"/>
    </source>
</evidence>
<feature type="compositionally biased region" description="Low complexity" evidence="12">
    <location>
        <begin position="641"/>
        <end position="654"/>
    </location>
</feature>
<keyword evidence="7 11" id="KW-0804">Transcription</keyword>
<feature type="domain" description="MID" evidence="15">
    <location>
        <begin position="938"/>
        <end position="1098"/>
    </location>
</feature>
<sequence>MTTTGFPAGALTNFRIVESYSIVHWRLYVPTHYRSNAPLRNASDLQDTILKLRRADILAAPATDIFAIWMFCHDEKFSGIDIIKDDTVGEIEDGAFIIAEKKYIVLTTGSLSLGELLNNITNRGHSPLVFQYVHTLDRENHDSSAKFLKDLATYHAFEVAFRASILAALSLRLSEAQQYIPLGSQTLFSYIGLEENNLHPGKPLKFNPFLAKLNVDFTVSGQLILSCQNAPQPGIEQLHPQESEGIMLIEPNDDVWLAPTGIRGKYLGQYKSPSIFPNKREYPEIWKQSVVEWLDKYQLHMDSDERRLWIEVEVETENVPFYEESTVQSSTDNKHIRLLWPARYSFHRSRQTQNDISDQLKLFAEGAEGPLAFATRWLREAPLRAAQVQEAEEKEAADKARKAAAVVIDPRYGIELPKSLGAPLPYAEALLGPGGMYPTPPDAPQPTSTSASVTAVQGVTSAPLVQGQILCDQHVMPTSTALPDDNAWVLPTLPPVPDPDLGPFFSDMVTADDLSFPMLPPTDLDTTPLNDLDFYMPDNGAISDDVFASILPSGDFNFDINLGDGHNPFLPELPSTALTPNINLPNTPFQSGHPRSDSNFTGMQAGGHSNQTDSNSHLMQYQDDITASLNKLDQANIVVEPPTSSPRTRAPSGPNTSGQYPVSAHGYALPTTTGQAMHMSDIVGAEIPDPSYILNYNSQAPTPFDRNGQLLEEFNSNQLPPPVLPESPSNETESSAESVGDYEYDNNASSRKRRWSPVVENEGVGFTNRLPNGEGVAAAKRQYADLIGAILSAPDDYCLQGAFSMQRSMPPVFAKAEDDIELAQLIVEVTTQSCFCHTGNTSSELSDLRKRRIITSRIFNPFDSTVKSYVPTLQEFAALGKTPDRTPLNMTRAQAPLLFTQFSEPYIKVRKEGKGMEASASILSLWDTFELEPFYGPKDAKTICIYPEIAVDETTEFLTMMKIFYEENRFGKHENILKLSWKCYGGSSEPPYLDIMNSLLTHCVSAASYAHRSSGNIVIYVINPFPSKGAISDICYCFLRLRKKYCSLLGNSATPISGDNISLQVVPLEFIFNPLSLVVPSAESLQNLCMEVYSRVPPQPKSDFPKSFPVYLSIKAPTPVIIRYTSQAGSPFVNMQSLLHVAYSQSTDSRWVTAAWTDYLGQHQATVSFCLQKERSTASITPREVRQNIWMISMDILQAAKLHPRMVIAKVGCYSASELRDWCYLIENYNGSTARKVEVNFVAVDATPGVHLTMPQLPKKTQGPNASTADPSSTATSGSTPVPTNTSERPHSTAQTPSTPAVQTPSSQNPNSRYKAYDKADQAWGVLLSHRPDIATESMRCYSVKKSGYLIYPDAMNENEGFAAMAVHLIHPARRSVDLLLLMILQNYRQLTTLSKVRGFNASQYGHALPWHIATALRGQEILSQTL</sequence>
<comment type="subcellular location">
    <subcellularLocation>
        <location evidence="1 11">Nucleus</location>
    </subcellularLocation>
</comment>
<dbReference type="GO" id="GO:0045944">
    <property type="term" value="P:positive regulation of transcription by RNA polymerase II"/>
    <property type="evidence" value="ECO:0007669"/>
    <property type="project" value="TreeGrafter"/>
</dbReference>
<dbReference type="EMBL" id="AZGZ01000035">
    <property type="protein sequence ID" value="KZZ87335.1"/>
    <property type="molecule type" value="Genomic_DNA"/>
</dbReference>
<evidence type="ECO:0000313" key="17">
    <source>
        <dbReference type="Proteomes" id="UP000242877"/>
    </source>
</evidence>